<feature type="signal peptide" evidence="2">
    <location>
        <begin position="1"/>
        <end position="27"/>
    </location>
</feature>
<organism evidence="4 5">
    <name type="scientific">Desulfonatronum thiosulfatophilum</name>
    <dbReference type="NCBI Taxonomy" id="617002"/>
    <lineage>
        <taxon>Bacteria</taxon>
        <taxon>Pseudomonadati</taxon>
        <taxon>Thermodesulfobacteriota</taxon>
        <taxon>Desulfovibrionia</taxon>
        <taxon>Desulfovibrionales</taxon>
        <taxon>Desulfonatronaceae</taxon>
        <taxon>Desulfonatronum</taxon>
    </lineage>
</organism>
<dbReference type="AlphaFoldDB" id="A0A1G6ELT3"/>
<accession>A0A1G6ELT3</accession>
<evidence type="ECO:0000256" key="2">
    <source>
        <dbReference type="SAM" id="SignalP"/>
    </source>
</evidence>
<feature type="domain" description="M23ase beta-sheet core" evidence="3">
    <location>
        <begin position="190"/>
        <end position="284"/>
    </location>
</feature>
<dbReference type="Pfam" id="PF01551">
    <property type="entry name" value="Peptidase_M23"/>
    <property type="match status" value="1"/>
</dbReference>
<protein>
    <submittedName>
        <fullName evidence="4">Peptidase family M23</fullName>
    </submittedName>
</protein>
<dbReference type="PANTHER" id="PTHR21666:SF289">
    <property type="entry name" value="L-ALA--D-GLU ENDOPEPTIDASE"/>
    <property type="match status" value="1"/>
</dbReference>
<dbReference type="STRING" id="617002.SAMN05660653_02908"/>
<evidence type="ECO:0000313" key="4">
    <source>
        <dbReference type="EMBL" id="SDB57875.1"/>
    </source>
</evidence>
<evidence type="ECO:0000259" key="3">
    <source>
        <dbReference type="Pfam" id="PF01551"/>
    </source>
</evidence>
<dbReference type="CDD" id="cd12797">
    <property type="entry name" value="M23_peptidase"/>
    <property type="match status" value="1"/>
</dbReference>
<sequence length="289" mass="32417">MTRFFYLFVKCCVVACLLSMTTLSAWAGIRIESPDHVDVGMPFFLRVFGPENFREITFRWQDKDLTVLAVAGEHGREAVVLLGVCLESPLGVQRIDGTVQKGDQRLPFTHEVHVQPRTFPEQWLQVAREMVSPDQSLHPRIEEERRKVRAALERVTPDRLWETPFVRPVSGNISSEFGLRRFFNDQPRAPHRGVDLRGAEGTLVRAFSNGKVVLTGDHFFAGRSVYIDHGLGVVTQYIHLSEVTVQEGQKIIAGEPIGKVGATGRVTGPHLHFGLSILGFWVDPLALLD</sequence>
<dbReference type="InterPro" id="IPR011055">
    <property type="entry name" value="Dup_hybrid_motif"/>
</dbReference>
<feature type="chain" id="PRO_5011723746" evidence="2">
    <location>
        <begin position="28"/>
        <end position="289"/>
    </location>
</feature>
<keyword evidence="5" id="KW-1185">Reference proteome</keyword>
<dbReference type="Gene3D" id="2.70.70.10">
    <property type="entry name" value="Glucose Permease (Domain IIA)"/>
    <property type="match status" value="1"/>
</dbReference>
<keyword evidence="1 2" id="KW-0732">Signal</keyword>
<dbReference type="GO" id="GO:0004222">
    <property type="term" value="F:metalloendopeptidase activity"/>
    <property type="evidence" value="ECO:0007669"/>
    <property type="project" value="TreeGrafter"/>
</dbReference>
<evidence type="ECO:0000313" key="5">
    <source>
        <dbReference type="Proteomes" id="UP000198771"/>
    </source>
</evidence>
<dbReference type="PANTHER" id="PTHR21666">
    <property type="entry name" value="PEPTIDASE-RELATED"/>
    <property type="match status" value="1"/>
</dbReference>
<name>A0A1G6ELT3_9BACT</name>
<gene>
    <name evidence="4" type="ORF">SAMN05660653_02908</name>
</gene>
<dbReference type="Proteomes" id="UP000198771">
    <property type="component" value="Unassembled WGS sequence"/>
</dbReference>
<dbReference type="EMBL" id="FMXO01000019">
    <property type="protein sequence ID" value="SDB57875.1"/>
    <property type="molecule type" value="Genomic_DNA"/>
</dbReference>
<reference evidence="4 5" key="1">
    <citation type="submission" date="2016-10" db="EMBL/GenBank/DDBJ databases">
        <authorList>
            <person name="de Groot N.N."/>
        </authorList>
    </citation>
    <scope>NUCLEOTIDE SEQUENCE [LARGE SCALE GENOMIC DNA]</scope>
    <source>
        <strain evidence="4 5">ASO4-2</strain>
    </source>
</reference>
<dbReference type="Gene3D" id="2.60.40.1590">
    <property type="entry name" value="Peptidoglycan hydrolase domains"/>
    <property type="match status" value="1"/>
</dbReference>
<evidence type="ECO:0000256" key="1">
    <source>
        <dbReference type="ARBA" id="ARBA00022729"/>
    </source>
</evidence>
<dbReference type="InterPro" id="IPR050570">
    <property type="entry name" value="Cell_wall_metabolism_enzyme"/>
</dbReference>
<proteinExistence type="predicted"/>
<dbReference type="InterPro" id="IPR016047">
    <property type="entry name" value="M23ase_b-sheet_dom"/>
</dbReference>
<dbReference type="SUPFAM" id="SSF51261">
    <property type="entry name" value="Duplicated hybrid motif"/>
    <property type="match status" value="1"/>
</dbReference>